<dbReference type="GO" id="GO:0005829">
    <property type="term" value="C:cytosol"/>
    <property type="evidence" value="ECO:0007669"/>
    <property type="project" value="TreeGrafter"/>
</dbReference>
<dbReference type="RefSeq" id="WP_102237592.1">
    <property type="nucleotide sequence ID" value="NZ_PNHK01000001.1"/>
</dbReference>
<dbReference type="EMBL" id="PNHK01000001">
    <property type="protein sequence ID" value="PMD05933.1"/>
    <property type="molecule type" value="Genomic_DNA"/>
</dbReference>
<dbReference type="AlphaFoldDB" id="A0A2N6VPK4"/>
<dbReference type="GO" id="GO:0051782">
    <property type="term" value="P:negative regulation of cell division"/>
    <property type="evidence" value="ECO:0007669"/>
    <property type="project" value="TreeGrafter"/>
</dbReference>
<evidence type="ECO:0000256" key="1">
    <source>
        <dbReference type="ARBA" id="ARBA00022741"/>
    </source>
</evidence>
<dbReference type="GO" id="GO:0009898">
    <property type="term" value="C:cytoplasmic side of plasma membrane"/>
    <property type="evidence" value="ECO:0007669"/>
    <property type="project" value="TreeGrafter"/>
</dbReference>
<sequence>MTINVIVAVDVEFEAQLVSVLNDLDGVAVQARPADETELLAAVVAGTGDVVILGEYFTGADRELVRRVRGNSGKVLGFGEAESAVTAWDVDEHVSPWASPNELAAALRRVSASVKAPPKPDFAPAPSAQAQGRIIAVWGTGSAPGRSTVAANLAHELSRQDSTVLVDADTVNSVQAALLGVLSDTPQLVTLCRNVEGLTANTIEKSVTVIEPRFHVVTGLSRAMRWPEVKPAQLAEVFQTLRSHYTWIVVDIADRIDPDDDFADPFYDRHSATRVVLNSADHTAVVGTGDPMGLKRLVELLDTDRIRNLPDFTTVINRVRASAVGQAPEKTISATLAKFTHVNDTVFIPEAVKDVDRAILAGRTVTELAPRAPFSLAIAELSERFAPRRAEPSRTRSRKRKMAV</sequence>
<dbReference type="PANTHER" id="PTHR43384">
    <property type="entry name" value="SEPTUM SITE-DETERMINING PROTEIN MIND HOMOLOG, CHLOROPLASTIC-RELATED"/>
    <property type="match status" value="1"/>
</dbReference>
<keyword evidence="1" id="KW-0547">Nucleotide-binding</keyword>
<proteinExistence type="predicted"/>
<dbReference type="InterPro" id="IPR050625">
    <property type="entry name" value="ParA/MinD_ATPase"/>
</dbReference>
<keyword evidence="2" id="KW-0067">ATP-binding</keyword>
<protein>
    <submittedName>
        <fullName evidence="3">Chromosome partitioning protein</fullName>
    </submittedName>
</protein>
<dbReference type="Proteomes" id="UP000235598">
    <property type="component" value="Unassembled WGS sequence"/>
</dbReference>
<comment type="caution">
    <text evidence="3">The sequence shown here is derived from an EMBL/GenBank/DDBJ whole genome shotgun (WGS) entry which is preliminary data.</text>
</comment>
<evidence type="ECO:0000313" key="4">
    <source>
        <dbReference type="Proteomes" id="UP000235598"/>
    </source>
</evidence>
<dbReference type="OrthoDB" id="3217709at2"/>
<dbReference type="GO" id="GO:0016887">
    <property type="term" value="F:ATP hydrolysis activity"/>
    <property type="evidence" value="ECO:0007669"/>
    <property type="project" value="TreeGrafter"/>
</dbReference>
<gene>
    <name evidence="3" type="ORF">CJ199_00535</name>
</gene>
<name>A0A2N6VPK4_9MICO</name>
<evidence type="ECO:0000256" key="2">
    <source>
        <dbReference type="ARBA" id="ARBA00022840"/>
    </source>
</evidence>
<dbReference type="PANTHER" id="PTHR43384:SF6">
    <property type="entry name" value="SEPTUM SITE-DETERMINING PROTEIN MIND HOMOLOG, CHLOROPLASTIC"/>
    <property type="match status" value="1"/>
</dbReference>
<dbReference type="InterPro" id="IPR027417">
    <property type="entry name" value="P-loop_NTPase"/>
</dbReference>
<dbReference type="SUPFAM" id="SSF52540">
    <property type="entry name" value="P-loop containing nucleoside triphosphate hydrolases"/>
    <property type="match status" value="1"/>
</dbReference>
<reference evidence="3 4" key="1">
    <citation type="submission" date="2017-09" db="EMBL/GenBank/DDBJ databases">
        <title>Bacterial strain isolated from the female urinary microbiota.</title>
        <authorList>
            <person name="Thomas-White K."/>
            <person name="Kumar N."/>
            <person name="Forster S."/>
            <person name="Putonti C."/>
            <person name="Lawley T."/>
            <person name="Wolfe A.J."/>
        </authorList>
    </citation>
    <scope>NUCLEOTIDE SEQUENCE [LARGE SCALE GENOMIC DNA]</scope>
    <source>
        <strain evidence="3 4">UMB1301</strain>
    </source>
</reference>
<accession>A0A2N6VPK4</accession>
<evidence type="ECO:0000313" key="3">
    <source>
        <dbReference type="EMBL" id="PMD05933.1"/>
    </source>
</evidence>
<dbReference type="GO" id="GO:0005524">
    <property type="term" value="F:ATP binding"/>
    <property type="evidence" value="ECO:0007669"/>
    <property type="project" value="UniProtKB-KW"/>
</dbReference>
<organism evidence="3 4">
    <name type="scientific">Brevibacterium paucivorans</name>
    <dbReference type="NCBI Taxonomy" id="170994"/>
    <lineage>
        <taxon>Bacteria</taxon>
        <taxon>Bacillati</taxon>
        <taxon>Actinomycetota</taxon>
        <taxon>Actinomycetes</taxon>
        <taxon>Micrococcales</taxon>
        <taxon>Brevibacteriaceae</taxon>
        <taxon>Brevibacterium</taxon>
    </lineage>
</organism>
<dbReference type="Gene3D" id="3.40.50.300">
    <property type="entry name" value="P-loop containing nucleotide triphosphate hydrolases"/>
    <property type="match status" value="1"/>
</dbReference>